<dbReference type="AlphaFoldDB" id="A0A7J7MM79"/>
<reference evidence="1 2" key="1">
    <citation type="journal article" date="2020" name="IScience">
        <title>Genome Sequencing of the Endangered Kingdonia uniflora (Circaeasteraceae, Ranunculales) Reveals Potential Mechanisms of Evolutionary Specialization.</title>
        <authorList>
            <person name="Sun Y."/>
            <person name="Deng T."/>
            <person name="Zhang A."/>
            <person name="Moore M.J."/>
            <person name="Landis J.B."/>
            <person name="Lin N."/>
            <person name="Zhang H."/>
            <person name="Zhang X."/>
            <person name="Huang J."/>
            <person name="Zhang X."/>
            <person name="Sun H."/>
            <person name="Wang H."/>
        </authorList>
    </citation>
    <scope>NUCLEOTIDE SEQUENCE [LARGE SCALE GENOMIC DNA]</scope>
    <source>
        <strain evidence="1">TB1705</strain>
        <tissue evidence="1">Leaf</tissue>
    </source>
</reference>
<dbReference type="Proteomes" id="UP000541444">
    <property type="component" value="Unassembled WGS sequence"/>
</dbReference>
<sequence length="365" mass="40883">MADEVIVSKKPGINKDNLLCMPKAVFTVYLPWILLSSVLQGKLTLKFRVKSFDYRIVNHDIVFVALNFSCEKMLRWLRQIQPDNKMKQKMVEILKRLHSQEEETDLVDEDEGNQICLDDLTAEELKQFQRAVVSRELSKLIEPWNSARKISLAHEGTQLIKLIYQQRSPEDAHLIEIPAGPEHPLSPISKLSLTQPSPFLPFYMVDIIYSYCFTLRLYNGDNQSDPLGVAMVVLSLSSVLGKAKQPVTVSEALAHPLEQTCSTAYSHRGGLKFGLGLLEDIISLFNLGGPVLVCSLCDLKRFIAVGERELKLDKLSKLKRADMKTAILEVEKKSIAAVNHGGIKKAVDTVGEGGSQSKVLIEEVR</sequence>
<evidence type="ECO:0000313" key="1">
    <source>
        <dbReference type="EMBL" id="KAF6155914.1"/>
    </source>
</evidence>
<gene>
    <name evidence="1" type="ORF">GIB67_039245</name>
</gene>
<dbReference type="PANTHER" id="PTHR15555:SF0">
    <property type="entry name" value="ZINC FINGER HIT DOMAIN-CONTAINING PROTEIN 2"/>
    <property type="match status" value="1"/>
</dbReference>
<evidence type="ECO:0000313" key="2">
    <source>
        <dbReference type="Proteomes" id="UP000541444"/>
    </source>
</evidence>
<comment type="caution">
    <text evidence="1">The sequence shown here is derived from an EMBL/GenBank/DDBJ whole genome shotgun (WGS) entry which is preliminary data.</text>
</comment>
<keyword evidence="2" id="KW-1185">Reference proteome</keyword>
<organism evidence="1 2">
    <name type="scientific">Kingdonia uniflora</name>
    <dbReference type="NCBI Taxonomy" id="39325"/>
    <lineage>
        <taxon>Eukaryota</taxon>
        <taxon>Viridiplantae</taxon>
        <taxon>Streptophyta</taxon>
        <taxon>Embryophyta</taxon>
        <taxon>Tracheophyta</taxon>
        <taxon>Spermatophyta</taxon>
        <taxon>Magnoliopsida</taxon>
        <taxon>Ranunculales</taxon>
        <taxon>Circaeasteraceae</taxon>
        <taxon>Kingdonia</taxon>
    </lineage>
</organism>
<dbReference type="OrthoDB" id="18412at2759"/>
<protein>
    <submittedName>
        <fullName evidence="1">Uncharacterized protein</fullName>
    </submittedName>
</protein>
<name>A0A7J7MM79_9MAGN</name>
<dbReference type="InterPro" id="IPR039646">
    <property type="entry name" value="ZNHIT2"/>
</dbReference>
<accession>A0A7J7MM79</accession>
<proteinExistence type="predicted"/>
<dbReference type="PANTHER" id="PTHR15555">
    <property type="entry name" value="ZINC FINGER HIT DOMAIN CONTAINING PROTEIN 2 PROTEIN FON -RELATED"/>
    <property type="match status" value="1"/>
</dbReference>
<dbReference type="EMBL" id="JACGCM010001398">
    <property type="protein sequence ID" value="KAF6155914.1"/>
    <property type="molecule type" value="Genomic_DNA"/>
</dbReference>